<name>A0A6M1T054_9BACT</name>
<dbReference type="Proteomes" id="UP000473278">
    <property type="component" value="Unassembled WGS sequence"/>
</dbReference>
<protein>
    <submittedName>
        <fullName evidence="2">DUF3078 domain-containing protein</fullName>
    </submittedName>
</protein>
<accession>A0A6M1T054</accession>
<dbReference type="AlphaFoldDB" id="A0A6M1T054"/>
<dbReference type="RefSeq" id="WP_165143791.1">
    <property type="nucleotide sequence ID" value="NZ_JAALLT010000005.1"/>
</dbReference>
<dbReference type="InterPro" id="IPR021428">
    <property type="entry name" value="DUF3078"/>
</dbReference>
<sequence length="315" mass="35240">MDKIITTALTLLLCFFSVTTTSAQEAIEISDLLSEDDDISASDISKVNSAFIVSDTLVGWDYNWVGGFNGSQAAYRNWSQGGVNTISVTASTVFNLRYRKDKFAYALTTNLKYGKAKLEGEGTRKTDDRIAVNNKFSYLFDDERWSAFGNINFATQFDEGFDYNVPDGQDPILISKFFAPAYFTQIAGIAYNPADYFTAEAGLAFKETIVSDTRLSERYGLKPGEKFRFEPGYATGLNFEKTIVSNVKLISIFETFTNLQRNIKSTDIVFSNEVIGKINDYLNTSFQFVVIYDDDFSTKAQIKQVLSVGLSFSLL</sequence>
<proteinExistence type="predicted"/>
<gene>
    <name evidence="2" type="ORF">G3570_15520</name>
</gene>
<evidence type="ECO:0000313" key="2">
    <source>
        <dbReference type="EMBL" id="NGP78058.1"/>
    </source>
</evidence>
<feature type="signal peptide" evidence="1">
    <location>
        <begin position="1"/>
        <end position="23"/>
    </location>
</feature>
<feature type="chain" id="PRO_5026799715" evidence="1">
    <location>
        <begin position="24"/>
        <end position="315"/>
    </location>
</feature>
<comment type="caution">
    <text evidence="2">The sequence shown here is derived from an EMBL/GenBank/DDBJ whole genome shotgun (WGS) entry which is preliminary data.</text>
</comment>
<keyword evidence="1" id="KW-0732">Signal</keyword>
<reference evidence="2 3" key="1">
    <citation type="submission" date="2020-02" db="EMBL/GenBank/DDBJ databases">
        <title>Balneolaceae bacterium YR4-1, complete genome.</title>
        <authorList>
            <person name="Li Y."/>
            <person name="Wu S."/>
        </authorList>
    </citation>
    <scope>NUCLEOTIDE SEQUENCE [LARGE SCALE GENOMIC DNA]</scope>
    <source>
        <strain evidence="2 3">YR4-1</strain>
    </source>
</reference>
<keyword evidence="3" id="KW-1185">Reference proteome</keyword>
<dbReference type="EMBL" id="JAALLT010000005">
    <property type="protein sequence ID" value="NGP78058.1"/>
    <property type="molecule type" value="Genomic_DNA"/>
</dbReference>
<evidence type="ECO:0000256" key="1">
    <source>
        <dbReference type="SAM" id="SignalP"/>
    </source>
</evidence>
<organism evidence="2 3">
    <name type="scientific">Halalkalibaculum roseum</name>
    <dbReference type="NCBI Taxonomy" id="2709311"/>
    <lineage>
        <taxon>Bacteria</taxon>
        <taxon>Pseudomonadati</taxon>
        <taxon>Balneolota</taxon>
        <taxon>Balneolia</taxon>
        <taxon>Balneolales</taxon>
        <taxon>Balneolaceae</taxon>
        <taxon>Halalkalibaculum</taxon>
    </lineage>
</organism>
<dbReference type="Pfam" id="PF11276">
    <property type="entry name" value="DUF3078"/>
    <property type="match status" value="1"/>
</dbReference>
<evidence type="ECO:0000313" key="3">
    <source>
        <dbReference type="Proteomes" id="UP000473278"/>
    </source>
</evidence>